<accession>A0A3Q0RD88</accession>
<dbReference type="Ensembl" id="ENSACIT00000008358.1">
    <property type="protein sequence ID" value="ENSACIP00000008117.1"/>
    <property type="gene ID" value="ENSACIG00000006372.1"/>
</dbReference>
<dbReference type="PRINTS" id="PR00492">
    <property type="entry name" value="RHOGDI"/>
</dbReference>
<reference evidence="13" key="1">
    <citation type="submission" date="2025-08" db="UniProtKB">
        <authorList>
            <consortium name="Ensembl"/>
        </authorList>
    </citation>
    <scope>IDENTIFICATION</scope>
</reference>
<evidence type="ECO:0000256" key="11">
    <source>
        <dbReference type="ARBA" id="ARBA00046570"/>
    </source>
</evidence>
<dbReference type="GO" id="GO:0016020">
    <property type="term" value="C:membrane"/>
    <property type="evidence" value="ECO:0007669"/>
    <property type="project" value="TreeGrafter"/>
</dbReference>
<keyword evidence="3" id="KW-0343">GTPase activation</keyword>
<reference evidence="13" key="2">
    <citation type="submission" date="2025-09" db="UniProtKB">
        <authorList>
            <consortium name="Ensembl"/>
        </authorList>
    </citation>
    <scope>IDENTIFICATION</scope>
</reference>
<keyword evidence="14" id="KW-1185">Reference proteome</keyword>
<evidence type="ECO:0000256" key="3">
    <source>
        <dbReference type="ARBA" id="ARBA00022468"/>
    </source>
</evidence>
<sequence>MAEHEPTPEELAAIAAANAETDSSVNYKPPAQKSLKEIQELDQDDESLRKYKEALLGGAAAAVIDDPTVPNVQVTKMVLVCETAPNNLVLDLTDITAVAKRSLVIRGLSEEYNSCCLLQVNKEIVSGLKYMQQTFRKGVKVDKSDYMVGSYGPRPNEDYEFLTTMEEAPKGMLARGTYNIKSKFTDDDKNDHLSWEWSLAIKKDWKD</sequence>
<dbReference type="PANTHER" id="PTHR10980:SF9">
    <property type="entry name" value="RHO GDP-DISSOCIATION INHIBITOR 1"/>
    <property type="match status" value="1"/>
</dbReference>
<comment type="function">
    <text evidence="8">Controls Rho proteins homeostasis. Regulates the GDP/GTP exchange reaction of the Rho proteins by inhibiting the dissociation of GDP from them, and the subsequent binding of GTP to them. Retains Rho proteins such as CDC42, RAC1 and RHOA in an inactive cytosolic pool, regulating their stability and protecting them from degradation. Actively involved in the recycling and distribution of activated Rho GTPases in the cell, mediates extraction from membranes of both inactive and activated molecules due its exceptionally high affinity for prenylated forms. Through the modulation of Rho proteins, may play a role in cell motility regulation. In glioma cells, inhibits cell migration and invasion by mediating the signals of SEMA5A and PLXNB3 that lead to inactivation of RAC1.</text>
</comment>
<feature type="region of interest" description="Disordered" evidence="12">
    <location>
        <begin position="15"/>
        <end position="38"/>
    </location>
</feature>
<evidence type="ECO:0000256" key="2">
    <source>
        <dbReference type="ARBA" id="ARBA00009758"/>
    </source>
</evidence>
<evidence type="ECO:0000256" key="12">
    <source>
        <dbReference type="SAM" id="MobiDB-lite"/>
    </source>
</evidence>
<organism evidence="13 14">
    <name type="scientific">Amphilophus citrinellus</name>
    <name type="common">Midas cichlid</name>
    <name type="synonym">Cichlasoma citrinellum</name>
    <dbReference type="NCBI Taxonomy" id="61819"/>
    <lineage>
        <taxon>Eukaryota</taxon>
        <taxon>Metazoa</taxon>
        <taxon>Chordata</taxon>
        <taxon>Craniata</taxon>
        <taxon>Vertebrata</taxon>
        <taxon>Euteleostomi</taxon>
        <taxon>Actinopterygii</taxon>
        <taxon>Neopterygii</taxon>
        <taxon>Teleostei</taxon>
        <taxon>Neoteleostei</taxon>
        <taxon>Acanthomorphata</taxon>
        <taxon>Ovalentaria</taxon>
        <taxon>Cichlomorphae</taxon>
        <taxon>Cichliformes</taxon>
        <taxon>Cichlidae</taxon>
        <taxon>New World cichlids</taxon>
        <taxon>Cichlasomatinae</taxon>
        <taxon>Heroini</taxon>
        <taxon>Amphilophus</taxon>
    </lineage>
</organism>
<dbReference type="STRING" id="61819.ENSACIP00000008117"/>
<dbReference type="GO" id="GO:0007399">
    <property type="term" value="P:nervous system development"/>
    <property type="evidence" value="ECO:0007669"/>
    <property type="project" value="UniProtKB-ARBA"/>
</dbReference>
<name>A0A3Q0RD88_AMPCI</name>
<proteinExistence type="inferred from homology"/>
<evidence type="ECO:0000256" key="1">
    <source>
        <dbReference type="ARBA" id="ARBA00004496"/>
    </source>
</evidence>
<comment type="subunit">
    <text evidence="11">Monomer. Interacts with FER. Interacts with PLXNB3. Forms a heterodimer with RAC1. Interacts with RHOA, the affinity is increased by three orders of magnitude when RHOA is prenylated. Interacts with PSMD10; the interaction increases ARHGDIA association with RHOA, leading to ARHGDIA-mediated inactivation of RHOA and ROCK and prolonged AKT activation. Interacts with KANK2; the interaction is direct and may regulate the interaction of ARHGDIA with RHOA, RAC1 and CDC42. Interacts with RHOC. Interacts with CDC42. Interacts with NGFR (via death domain); NGFR binding decreases the affinity for RHOA.</text>
</comment>
<dbReference type="PANTHER" id="PTHR10980">
    <property type="entry name" value="RHO GDP-DISSOCIATION INHIBITOR"/>
    <property type="match status" value="1"/>
</dbReference>
<dbReference type="InterPro" id="IPR000406">
    <property type="entry name" value="Rho_GDI"/>
</dbReference>
<gene>
    <name evidence="13" type="primary">ARHGDIA</name>
</gene>
<dbReference type="FunFam" id="2.70.50.30:FF:000004">
    <property type="entry name" value="Rho GDP-dissociation inhibitor 1"/>
    <property type="match status" value="1"/>
</dbReference>
<evidence type="ECO:0000313" key="13">
    <source>
        <dbReference type="Ensembl" id="ENSACIP00000008117.1"/>
    </source>
</evidence>
<dbReference type="AlphaFoldDB" id="A0A3Q0RD88"/>
<dbReference type="GO" id="GO:0005094">
    <property type="term" value="F:Rho GDP-dissociation inhibitor activity"/>
    <property type="evidence" value="ECO:0007669"/>
    <property type="project" value="InterPro"/>
</dbReference>
<comment type="subcellular location">
    <subcellularLocation>
        <location evidence="1">Cytoplasm</location>
    </subcellularLocation>
</comment>
<protein>
    <recommendedName>
        <fullName evidence="9">Rho GDP-dissociation inhibitor 1</fullName>
    </recommendedName>
    <alternativeName>
        <fullName evidence="10">Rho-GDI alpha</fullName>
    </alternativeName>
</protein>
<evidence type="ECO:0000256" key="9">
    <source>
        <dbReference type="ARBA" id="ARBA00040620"/>
    </source>
</evidence>
<dbReference type="Pfam" id="PF02115">
    <property type="entry name" value="Rho_GDI"/>
    <property type="match status" value="1"/>
</dbReference>
<dbReference type="GeneTree" id="ENSGT00390000006233"/>
<dbReference type="GO" id="GO:0005096">
    <property type="term" value="F:GTPase activator activity"/>
    <property type="evidence" value="ECO:0007669"/>
    <property type="project" value="UniProtKB-KW"/>
</dbReference>
<keyword evidence="4" id="KW-0963">Cytoplasm</keyword>
<dbReference type="Proteomes" id="UP000261340">
    <property type="component" value="Unplaced"/>
</dbReference>
<evidence type="ECO:0000313" key="14">
    <source>
        <dbReference type="Proteomes" id="UP000261340"/>
    </source>
</evidence>
<dbReference type="InterPro" id="IPR024792">
    <property type="entry name" value="RhoGDI_dom_sf"/>
</dbReference>
<keyword evidence="7" id="KW-0007">Acetylation</keyword>
<evidence type="ECO:0000256" key="5">
    <source>
        <dbReference type="ARBA" id="ARBA00022499"/>
    </source>
</evidence>
<comment type="similarity">
    <text evidence="2">Belongs to the Rho GDI family.</text>
</comment>
<evidence type="ECO:0000256" key="7">
    <source>
        <dbReference type="ARBA" id="ARBA00022990"/>
    </source>
</evidence>
<dbReference type="InterPro" id="IPR014756">
    <property type="entry name" value="Ig_E-set"/>
</dbReference>
<evidence type="ECO:0000256" key="10">
    <source>
        <dbReference type="ARBA" id="ARBA00041559"/>
    </source>
</evidence>
<dbReference type="OMA" id="HEPGEKN"/>
<dbReference type="GO" id="GO:0005829">
    <property type="term" value="C:cytosol"/>
    <property type="evidence" value="ECO:0007669"/>
    <property type="project" value="TreeGrafter"/>
</dbReference>
<evidence type="ECO:0000256" key="6">
    <source>
        <dbReference type="ARBA" id="ARBA00022843"/>
    </source>
</evidence>
<dbReference type="Gene3D" id="2.70.50.30">
    <property type="entry name" value="Coagulation Factor XIII, subunit A, domain 1"/>
    <property type="match status" value="1"/>
</dbReference>
<dbReference type="GO" id="GO:0007266">
    <property type="term" value="P:Rho protein signal transduction"/>
    <property type="evidence" value="ECO:0007669"/>
    <property type="project" value="InterPro"/>
</dbReference>
<evidence type="ECO:0000256" key="4">
    <source>
        <dbReference type="ARBA" id="ARBA00022490"/>
    </source>
</evidence>
<keyword evidence="6" id="KW-0832">Ubl conjugation</keyword>
<keyword evidence="5" id="KW-1017">Isopeptide bond</keyword>
<evidence type="ECO:0000256" key="8">
    <source>
        <dbReference type="ARBA" id="ARBA00037489"/>
    </source>
</evidence>
<dbReference type="SUPFAM" id="SSF81296">
    <property type="entry name" value="E set domains"/>
    <property type="match status" value="1"/>
</dbReference>